<proteinExistence type="predicted"/>
<sequence length="393" mass="42783">MSDERKTQTLFITVIAGAISSVAFGVSIFAMGILWLIPSARPDVPIRPKLKDKSRRRSAPPIMLYSERNMNVPSILENDSASSPSQLQNSPRRVYFLDSQIRPSSQRRYSDMSNFSSLQAEDTSMTFLAVQPDDDEISPRSSSSTLVHVIETPLLSSPQLETWQESIEFNSLSSSSGSRLGSTSSPRPSLSLTTHLTGKVKSSWSSKKSSSSQTGGDSGGETQSDDTTPSGSKPARRGPLGFTPPWLSSKKRAQTIDTASPPPTPPTPTKLSLSPDSDDIITSTSSPSYFVRTPSLNGRRRISAPVRARTNPYSFPYFAEPPVGARDGQNTPPSSEESVTKENLPVRKDVRIPEGPRIADERRQQNAEAQASLGHGRRSPPRRTASEIVPVRS</sequence>
<keyword evidence="2" id="KW-1133">Transmembrane helix</keyword>
<dbReference type="OrthoDB" id="3062721at2759"/>
<keyword evidence="2" id="KW-0812">Transmembrane</keyword>
<evidence type="ECO:0000256" key="1">
    <source>
        <dbReference type="SAM" id="MobiDB-lite"/>
    </source>
</evidence>
<dbReference type="Proteomes" id="UP000559256">
    <property type="component" value="Unassembled WGS sequence"/>
</dbReference>
<reference evidence="3 4" key="1">
    <citation type="journal article" date="2020" name="ISME J.">
        <title>Uncovering the hidden diversity of litter-decomposition mechanisms in mushroom-forming fungi.</title>
        <authorList>
            <person name="Floudas D."/>
            <person name="Bentzer J."/>
            <person name="Ahren D."/>
            <person name="Johansson T."/>
            <person name="Persson P."/>
            <person name="Tunlid A."/>
        </authorList>
    </citation>
    <scope>NUCLEOTIDE SEQUENCE [LARGE SCALE GENOMIC DNA]</scope>
    <source>
        <strain evidence="3 4">CBS 291.85</strain>
    </source>
</reference>
<dbReference type="EMBL" id="JAACJM010000015">
    <property type="protein sequence ID" value="KAF5368484.1"/>
    <property type="molecule type" value="Genomic_DNA"/>
</dbReference>
<feature type="compositionally biased region" description="Basic and acidic residues" evidence="1">
    <location>
        <begin position="338"/>
        <end position="365"/>
    </location>
</feature>
<protein>
    <submittedName>
        <fullName evidence="3">Uncharacterized protein</fullName>
    </submittedName>
</protein>
<feature type="transmembrane region" description="Helical" evidence="2">
    <location>
        <begin position="12"/>
        <end position="37"/>
    </location>
</feature>
<evidence type="ECO:0000256" key="2">
    <source>
        <dbReference type="SAM" id="Phobius"/>
    </source>
</evidence>
<organism evidence="3 4">
    <name type="scientific">Tetrapyrgos nigripes</name>
    <dbReference type="NCBI Taxonomy" id="182062"/>
    <lineage>
        <taxon>Eukaryota</taxon>
        <taxon>Fungi</taxon>
        <taxon>Dikarya</taxon>
        <taxon>Basidiomycota</taxon>
        <taxon>Agaricomycotina</taxon>
        <taxon>Agaricomycetes</taxon>
        <taxon>Agaricomycetidae</taxon>
        <taxon>Agaricales</taxon>
        <taxon>Marasmiineae</taxon>
        <taxon>Marasmiaceae</taxon>
        <taxon>Tetrapyrgos</taxon>
    </lineage>
</organism>
<feature type="region of interest" description="Disordered" evidence="1">
    <location>
        <begin position="171"/>
        <end position="393"/>
    </location>
</feature>
<name>A0A8H5LT81_9AGAR</name>
<feature type="compositionally biased region" description="Low complexity" evidence="1">
    <location>
        <begin position="269"/>
        <end position="288"/>
    </location>
</feature>
<keyword evidence="2" id="KW-0472">Membrane</keyword>
<evidence type="ECO:0000313" key="4">
    <source>
        <dbReference type="Proteomes" id="UP000559256"/>
    </source>
</evidence>
<dbReference type="AlphaFoldDB" id="A0A8H5LT81"/>
<comment type="caution">
    <text evidence="3">The sequence shown here is derived from an EMBL/GenBank/DDBJ whole genome shotgun (WGS) entry which is preliminary data.</text>
</comment>
<accession>A0A8H5LT81</accession>
<feature type="compositionally biased region" description="Polar residues" evidence="1">
    <location>
        <begin position="328"/>
        <end position="337"/>
    </location>
</feature>
<feature type="compositionally biased region" description="Low complexity" evidence="1">
    <location>
        <begin position="171"/>
        <end position="228"/>
    </location>
</feature>
<keyword evidence="4" id="KW-1185">Reference proteome</keyword>
<evidence type="ECO:0000313" key="3">
    <source>
        <dbReference type="EMBL" id="KAF5368484.1"/>
    </source>
</evidence>
<gene>
    <name evidence="3" type="ORF">D9758_002160</name>
</gene>